<feature type="chain" id="PRO_5004496490" description="LTXXQ motif" evidence="2">
    <location>
        <begin position="26"/>
        <end position="198"/>
    </location>
</feature>
<accession>S0EV50</accession>
<evidence type="ECO:0000313" key="4">
    <source>
        <dbReference type="Proteomes" id="UP000014227"/>
    </source>
</evidence>
<proteinExistence type="predicted"/>
<dbReference type="PATRIC" id="fig|1303518.3.peg.1495"/>
<dbReference type="RefSeq" id="WP_016482814.1">
    <property type="nucleotide sequence ID" value="NC_021487.1"/>
</dbReference>
<dbReference type="STRING" id="454171.CP488_02633"/>
<feature type="region of interest" description="Disordered" evidence="1">
    <location>
        <begin position="123"/>
        <end position="180"/>
    </location>
</feature>
<feature type="compositionally biased region" description="Gly residues" evidence="1">
    <location>
        <begin position="144"/>
        <end position="154"/>
    </location>
</feature>
<evidence type="ECO:0000256" key="1">
    <source>
        <dbReference type="SAM" id="MobiDB-lite"/>
    </source>
</evidence>
<evidence type="ECO:0000313" key="3">
    <source>
        <dbReference type="EMBL" id="CCW35278.1"/>
    </source>
</evidence>
<dbReference type="EMBL" id="HF951689">
    <property type="protein sequence ID" value="CCW35278.1"/>
    <property type="molecule type" value="Genomic_DNA"/>
</dbReference>
<dbReference type="Proteomes" id="UP000014227">
    <property type="component" value="Chromosome I"/>
</dbReference>
<dbReference type="AlphaFoldDB" id="S0EV50"/>
<dbReference type="KEGG" id="ccz:CCALI_01462"/>
<feature type="signal peptide" evidence="2">
    <location>
        <begin position="1"/>
        <end position="25"/>
    </location>
</feature>
<organism evidence="3 4">
    <name type="scientific">Chthonomonas calidirosea (strain DSM 23976 / ICMP 18418 / T49)</name>
    <dbReference type="NCBI Taxonomy" id="1303518"/>
    <lineage>
        <taxon>Bacteria</taxon>
        <taxon>Bacillati</taxon>
        <taxon>Armatimonadota</taxon>
        <taxon>Chthonomonadia</taxon>
        <taxon>Chthonomonadales</taxon>
        <taxon>Chthonomonadaceae</taxon>
        <taxon>Chthonomonas</taxon>
    </lineage>
</organism>
<dbReference type="InParanoid" id="S0EV50"/>
<sequence length="198" mass="21233">MNTKQLLAMGAALLAVSLYGAAAKAQGPGGQGGPPPEIMAKIRKWQAWQKQHKNASQLGQELYQLEMLNQQPGYALNKQQSAKLVAILKAWRHKPTMSEEQAHNVLKQIGSLLTVRQIQKMTTLAPPWQRRPGGPGGGPPPGGRPGGGPPGGGFNFPDPPSGGFNPLNPDTLPFPPMRDRAKRGLDAFIATLQTQAKR</sequence>
<keyword evidence="4" id="KW-1185">Reference proteome</keyword>
<evidence type="ECO:0008006" key="5">
    <source>
        <dbReference type="Google" id="ProtNLM"/>
    </source>
</evidence>
<dbReference type="HOGENOM" id="CLU_1376061_0_0_0"/>
<gene>
    <name evidence="3" type="ORF">CCALI_01462</name>
</gene>
<keyword evidence="2" id="KW-0732">Signal</keyword>
<protein>
    <recommendedName>
        <fullName evidence="5">LTXXQ motif</fullName>
    </recommendedName>
</protein>
<reference evidence="4" key="1">
    <citation type="submission" date="2013-03" db="EMBL/GenBank/DDBJ databases">
        <title>Genome sequence of Chthonomonas calidirosea, the first sequenced genome from the Armatimonadetes phylum (formally candidate division OP10).</title>
        <authorList>
            <person name="Lee K.C.Y."/>
            <person name="Morgan X.C."/>
            <person name="Dunfield P.F."/>
            <person name="Tamas I."/>
            <person name="Houghton K.M."/>
            <person name="Vyssotski M."/>
            <person name="Ryan J.L.J."/>
            <person name="Lagutin K."/>
            <person name="McDonald I.R."/>
            <person name="Stott M.B."/>
        </authorList>
    </citation>
    <scope>NUCLEOTIDE SEQUENCE [LARGE SCALE GENOMIC DNA]</scope>
    <source>
        <strain evidence="4">DSM 23976 / ICMP 18418 / T49</strain>
    </source>
</reference>
<evidence type="ECO:0000256" key="2">
    <source>
        <dbReference type="SAM" id="SignalP"/>
    </source>
</evidence>
<name>S0EV50_CHTCT</name>